<dbReference type="Pfam" id="PF00010">
    <property type="entry name" value="HLH"/>
    <property type="match status" value="1"/>
</dbReference>
<dbReference type="InterPro" id="IPR050370">
    <property type="entry name" value="HES_HEY"/>
</dbReference>
<evidence type="ECO:0000256" key="2">
    <source>
        <dbReference type="ARBA" id="ARBA00023015"/>
    </source>
</evidence>
<sequence>MNYTEQHCVDFATKTRVQRRKAQKPKIEKIRRDRINGSLKEIKELVLEALNKDSTRYTKMEKADILEMTVQFLKCTQQGGKYFVESGIRSHAEHSNETRPLQQTTSQVALLAQNQFLLGMKRDITSLPVLSNARSIHASTAVVALRDRKES</sequence>
<dbReference type="SMART" id="SM00353">
    <property type="entry name" value="HLH"/>
    <property type="match status" value="1"/>
</dbReference>
<name>A0AAD9Q6I7_ACRCE</name>
<dbReference type="InterPro" id="IPR011598">
    <property type="entry name" value="bHLH_dom"/>
</dbReference>
<keyword evidence="7" id="KW-1185">Reference proteome</keyword>
<reference evidence="6" key="1">
    <citation type="journal article" date="2023" name="G3 (Bethesda)">
        <title>Whole genome assembly and annotation of the endangered Caribbean coral Acropora cervicornis.</title>
        <authorList>
            <person name="Selwyn J.D."/>
            <person name="Vollmer S.V."/>
        </authorList>
    </citation>
    <scope>NUCLEOTIDE SEQUENCE</scope>
    <source>
        <strain evidence="6">K2</strain>
    </source>
</reference>
<dbReference type="SUPFAM" id="SSF47459">
    <property type="entry name" value="HLH, helix-loop-helix DNA-binding domain"/>
    <property type="match status" value="1"/>
</dbReference>
<dbReference type="AlphaFoldDB" id="A0AAD9Q6I7"/>
<protein>
    <submittedName>
        <fullName evidence="6">Transcription factor HES-1-B</fullName>
    </submittedName>
</protein>
<comment type="subcellular location">
    <subcellularLocation>
        <location evidence="1">Nucleus</location>
    </subcellularLocation>
</comment>
<keyword evidence="3" id="KW-0804">Transcription</keyword>
<organism evidence="6 7">
    <name type="scientific">Acropora cervicornis</name>
    <name type="common">Staghorn coral</name>
    <dbReference type="NCBI Taxonomy" id="6130"/>
    <lineage>
        <taxon>Eukaryota</taxon>
        <taxon>Metazoa</taxon>
        <taxon>Cnidaria</taxon>
        <taxon>Anthozoa</taxon>
        <taxon>Hexacorallia</taxon>
        <taxon>Scleractinia</taxon>
        <taxon>Astrocoeniina</taxon>
        <taxon>Acroporidae</taxon>
        <taxon>Acropora</taxon>
    </lineage>
</organism>
<comment type="caution">
    <text evidence="6">The sequence shown here is derived from an EMBL/GenBank/DDBJ whole genome shotgun (WGS) entry which is preliminary data.</text>
</comment>
<dbReference type="Gene3D" id="4.10.280.10">
    <property type="entry name" value="Helix-loop-helix DNA-binding domain"/>
    <property type="match status" value="1"/>
</dbReference>
<dbReference type="CDD" id="cd11410">
    <property type="entry name" value="bHLH_O_HES"/>
    <property type="match status" value="1"/>
</dbReference>
<feature type="domain" description="BHLH" evidence="5">
    <location>
        <begin position="19"/>
        <end position="76"/>
    </location>
</feature>
<evidence type="ECO:0000313" key="7">
    <source>
        <dbReference type="Proteomes" id="UP001249851"/>
    </source>
</evidence>
<keyword evidence="2" id="KW-0805">Transcription regulation</keyword>
<evidence type="ECO:0000256" key="4">
    <source>
        <dbReference type="ARBA" id="ARBA00023242"/>
    </source>
</evidence>
<dbReference type="GO" id="GO:0046983">
    <property type="term" value="F:protein dimerization activity"/>
    <property type="evidence" value="ECO:0007669"/>
    <property type="project" value="InterPro"/>
</dbReference>
<dbReference type="PROSITE" id="PS50888">
    <property type="entry name" value="BHLH"/>
    <property type="match status" value="1"/>
</dbReference>
<accession>A0AAD9Q6I7</accession>
<evidence type="ECO:0000256" key="3">
    <source>
        <dbReference type="ARBA" id="ARBA00023163"/>
    </source>
</evidence>
<evidence type="ECO:0000259" key="5">
    <source>
        <dbReference type="PROSITE" id="PS50888"/>
    </source>
</evidence>
<proteinExistence type="predicted"/>
<dbReference type="InterPro" id="IPR036638">
    <property type="entry name" value="HLH_DNA-bd_sf"/>
</dbReference>
<evidence type="ECO:0000256" key="1">
    <source>
        <dbReference type="ARBA" id="ARBA00004123"/>
    </source>
</evidence>
<dbReference type="Proteomes" id="UP001249851">
    <property type="component" value="Unassembled WGS sequence"/>
</dbReference>
<gene>
    <name evidence="6" type="ORF">P5673_022681</name>
</gene>
<dbReference type="GO" id="GO:0005634">
    <property type="term" value="C:nucleus"/>
    <property type="evidence" value="ECO:0007669"/>
    <property type="project" value="UniProtKB-SubCell"/>
</dbReference>
<evidence type="ECO:0000313" key="6">
    <source>
        <dbReference type="EMBL" id="KAK2555657.1"/>
    </source>
</evidence>
<keyword evidence="4" id="KW-0539">Nucleus</keyword>
<dbReference type="EMBL" id="JARQWQ010000061">
    <property type="protein sequence ID" value="KAK2555657.1"/>
    <property type="molecule type" value="Genomic_DNA"/>
</dbReference>
<reference evidence="6" key="2">
    <citation type="journal article" date="2023" name="Science">
        <title>Genomic signatures of disease resistance in endangered staghorn corals.</title>
        <authorList>
            <person name="Vollmer S.V."/>
            <person name="Selwyn J.D."/>
            <person name="Despard B.A."/>
            <person name="Roesel C.L."/>
        </authorList>
    </citation>
    <scope>NUCLEOTIDE SEQUENCE</scope>
    <source>
        <strain evidence="6">K2</strain>
    </source>
</reference>
<dbReference type="PANTHER" id="PTHR10985">
    <property type="entry name" value="BASIC HELIX-LOOP-HELIX TRANSCRIPTION FACTOR, HES-RELATED"/>
    <property type="match status" value="1"/>
</dbReference>